<feature type="transmembrane region" description="Helical" evidence="7">
    <location>
        <begin position="303"/>
        <end position="323"/>
    </location>
</feature>
<keyword evidence="4 7" id="KW-0812">Transmembrane</keyword>
<dbReference type="EMBL" id="BAABAU010000004">
    <property type="protein sequence ID" value="GAA4267313.1"/>
    <property type="molecule type" value="Genomic_DNA"/>
</dbReference>
<dbReference type="PANTHER" id="PTHR36838">
    <property type="entry name" value="AUXIN EFFLUX CARRIER FAMILY PROTEIN"/>
    <property type="match status" value="1"/>
</dbReference>
<reference evidence="9" key="1">
    <citation type="journal article" date="2019" name="Int. J. Syst. Evol. Microbiol.">
        <title>The Global Catalogue of Microorganisms (GCM) 10K type strain sequencing project: providing services to taxonomists for standard genome sequencing and annotation.</title>
        <authorList>
            <consortium name="The Broad Institute Genomics Platform"/>
            <consortium name="The Broad Institute Genome Sequencing Center for Infectious Disease"/>
            <person name="Wu L."/>
            <person name="Ma J."/>
        </authorList>
    </citation>
    <scope>NUCLEOTIDE SEQUENCE [LARGE SCALE GENOMIC DNA]</scope>
    <source>
        <strain evidence="9">JCM 17442</strain>
    </source>
</reference>
<dbReference type="Pfam" id="PF03547">
    <property type="entry name" value="Mem_trans"/>
    <property type="match status" value="1"/>
</dbReference>
<feature type="transmembrane region" description="Helical" evidence="7">
    <location>
        <begin position="115"/>
        <end position="134"/>
    </location>
</feature>
<evidence type="ECO:0000256" key="3">
    <source>
        <dbReference type="ARBA" id="ARBA00022475"/>
    </source>
</evidence>
<comment type="subcellular location">
    <subcellularLocation>
        <location evidence="1">Membrane</location>
        <topology evidence="1">Multi-pass membrane protein</topology>
    </subcellularLocation>
</comment>
<feature type="transmembrane region" description="Helical" evidence="7">
    <location>
        <begin position="207"/>
        <end position="227"/>
    </location>
</feature>
<evidence type="ECO:0000313" key="8">
    <source>
        <dbReference type="EMBL" id="GAA4267313.1"/>
    </source>
</evidence>
<keyword evidence="6 7" id="KW-0472">Membrane</keyword>
<dbReference type="PANTHER" id="PTHR36838:SF3">
    <property type="entry name" value="TRANSPORTER AUXIN EFFLUX CARRIER EC FAMILY"/>
    <property type="match status" value="1"/>
</dbReference>
<accession>A0ABP8E541</accession>
<keyword evidence="9" id="KW-1185">Reference proteome</keyword>
<dbReference type="InterPro" id="IPR004776">
    <property type="entry name" value="Mem_transp_PIN-like"/>
</dbReference>
<name>A0ABP8E541_9MICO</name>
<protein>
    <submittedName>
        <fullName evidence="8">AEC family transporter</fullName>
    </submittedName>
</protein>
<gene>
    <name evidence="8" type="ORF">GCM10022256_29250</name>
</gene>
<evidence type="ECO:0000256" key="1">
    <source>
        <dbReference type="ARBA" id="ARBA00004141"/>
    </source>
</evidence>
<feature type="transmembrane region" description="Helical" evidence="7">
    <location>
        <begin position="247"/>
        <end position="265"/>
    </location>
</feature>
<feature type="transmembrane region" description="Helical" evidence="7">
    <location>
        <begin position="20"/>
        <end position="38"/>
    </location>
</feature>
<keyword evidence="2" id="KW-0813">Transport</keyword>
<feature type="transmembrane region" description="Helical" evidence="7">
    <location>
        <begin position="50"/>
        <end position="68"/>
    </location>
</feature>
<proteinExistence type="predicted"/>
<evidence type="ECO:0000313" key="9">
    <source>
        <dbReference type="Proteomes" id="UP001501594"/>
    </source>
</evidence>
<evidence type="ECO:0000256" key="2">
    <source>
        <dbReference type="ARBA" id="ARBA00022448"/>
    </source>
</evidence>
<keyword evidence="3" id="KW-1003">Cell membrane</keyword>
<comment type="caution">
    <text evidence="8">The sequence shown here is derived from an EMBL/GenBank/DDBJ whole genome shotgun (WGS) entry which is preliminary data.</text>
</comment>
<evidence type="ECO:0000256" key="7">
    <source>
        <dbReference type="SAM" id="Phobius"/>
    </source>
</evidence>
<evidence type="ECO:0000256" key="6">
    <source>
        <dbReference type="ARBA" id="ARBA00023136"/>
    </source>
</evidence>
<evidence type="ECO:0000256" key="5">
    <source>
        <dbReference type="ARBA" id="ARBA00022989"/>
    </source>
</evidence>
<feature type="transmembrane region" description="Helical" evidence="7">
    <location>
        <begin position="140"/>
        <end position="162"/>
    </location>
</feature>
<evidence type="ECO:0000256" key="4">
    <source>
        <dbReference type="ARBA" id="ARBA00022692"/>
    </source>
</evidence>
<keyword evidence="5 7" id="KW-1133">Transmembrane helix</keyword>
<dbReference type="Proteomes" id="UP001501594">
    <property type="component" value="Unassembled WGS sequence"/>
</dbReference>
<sequence>MRPAEPALLGSGQTGGMGGVLIGFGIIGVVILVGYVVGRIDLLGPQGHRALSQLVFFVLTPCLLFVTISKADVAVLFSPILVVSTAAALVAALISVVILRLVLHRSAAETTMGTMAGAYVNANNIGLPVAVYVLGSATFVAPVLLFQLLVLTPVVLTIMDVTTNRGSGASRWRTVTRPFTNPLLIASLVGVLCSVFGVTIPDDVREPFALIGAAAVPVVLISFGMSLHGQKPLQPGTARVDVLVESALKVVVMPVVAWLLGAFVFDFSHEQLFVVVVLAGLPSAQNAFNYAQRYQVGVAVARDTVLITTVAAVPALVAVAALLK</sequence>
<organism evidence="8 9">
    <name type="scientific">Frondihabitans peucedani</name>
    <dbReference type="NCBI Taxonomy" id="598626"/>
    <lineage>
        <taxon>Bacteria</taxon>
        <taxon>Bacillati</taxon>
        <taxon>Actinomycetota</taxon>
        <taxon>Actinomycetes</taxon>
        <taxon>Micrococcales</taxon>
        <taxon>Microbacteriaceae</taxon>
        <taxon>Frondihabitans</taxon>
    </lineage>
</organism>
<feature type="transmembrane region" description="Helical" evidence="7">
    <location>
        <begin position="80"/>
        <end position="103"/>
    </location>
</feature>
<feature type="transmembrane region" description="Helical" evidence="7">
    <location>
        <begin position="183"/>
        <end position="201"/>
    </location>
</feature>